<dbReference type="EMBL" id="JANAVB010015000">
    <property type="protein sequence ID" value="KAJ6833426.1"/>
    <property type="molecule type" value="Genomic_DNA"/>
</dbReference>
<reference evidence="1" key="2">
    <citation type="submission" date="2023-04" db="EMBL/GenBank/DDBJ databases">
        <authorList>
            <person name="Bruccoleri R.E."/>
            <person name="Oakeley E.J."/>
            <person name="Faust A.-M."/>
            <person name="Dessus-Babus S."/>
            <person name="Altorfer M."/>
            <person name="Burckhardt D."/>
            <person name="Oertli M."/>
            <person name="Naumann U."/>
            <person name="Petersen F."/>
            <person name="Wong J."/>
        </authorList>
    </citation>
    <scope>NUCLEOTIDE SEQUENCE</scope>
    <source>
        <strain evidence="1">GSM-AAB239-AS_SAM_17_03QT</strain>
        <tissue evidence="1">Leaf</tissue>
    </source>
</reference>
<dbReference type="PANTHER" id="PTHR33431">
    <property type="entry name" value="ENABLED-LIKE PROTEIN (DUF1635)"/>
    <property type="match status" value="1"/>
</dbReference>
<evidence type="ECO:0000313" key="2">
    <source>
        <dbReference type="Proteomes" id="UP001140949"/>
    </source>
</evidence>
<dbReference type="PANTHER" id="PTHR33431:SF12">
    <property type="entry name" value="HIGH MOBILITY GROUP BOX PROTEIN, PUTATIVE (DUF1635)-RELATED"/>
    <property type="match status" value="1"/>
</dbReference>
<dbReference type="Proteomes" id="UP001140949">
    <property type="component" value="Unassembled WGS sequence"/>
</dbReference>
<protein>
    <submittedName>
        <fullName evidence="1">Uncharacterized protein</fullName>
    </submittedName>
</protein>
<dbReference type="AlphaFoldDB" id="A0AAX6GXF2"/>
<accession>A0AAX6GXF2</accession>
<comment type="caution">
    <text evidence="1">The sequence shown here is derived from an EMBL/GenBank/DDBJ whole genome shotgun (WGS) entry which is preliminary data.</text>
</comment>
<reference evidence="1" key="1">
    <citation type="journal article" date="2023" name="GigaByte">
        <title>Genome assembly of the bearded iris, Iris pallida Lam.</title>
        <authorList>
            <person name="Bruccoleri R.E."/>
            <person name="Oakeley E.J."/>
            <person name="Faust A.M.E."/>
            <person name="Altorfer M."/>
            <person name="Dessus-Babus S."/>
            <person name="Burckhardt D."/>
            <person name="Oertli M."/>
            <person name="Naumann U."/>
            <person name="Petersen F."/>
            <person name="Wong J."/>
        </authorList>
    </citation>
    <scope>NUCLEOTIDE SEQUENCE</scope>
    <source>
        <strain evidence="1">GSM-AAB239-AS_SAM_17_03QT</strain>
    </source>
</reference>
<dbReference type="InterPro" id="IPR012862">
    <property type="entry name" value="DUF1635"/>
</dbReference>
<name>A0AAX6GXF2_IRIPA</name>
<organism evidence="1 2">
    <name type="scientific">Iris pallida</name>
    <name type="common">Sweet iris</name>
    <dbReference type="NCBI Taxonomy" id="29817"/>
    <lineage>
        <taxon>Eukaryota</taxon>
        <taxon>Viridiplantae</taxon>
        <taxon>Streptophyta</taxon>
        <taxon>Embryophyta</taxon>
        <taxon>Tracheophyta</taxon>
        <taxon>Spermatophyta</taxon>
        <taxon>Magnoliopsida</taxon>
        <taxon>Liliopsida</taxon>
        <taxon>Asparagales</taxon>
        <taxon>Iridaceae</taxon>
        <taxon>Iridoideae</taxon>
        <taxon>Irideae</taxon>
        <taxon>Iris</taxon>
    </lineage>
</organism>
<dbReference type="Pfam" id="PF07795">
    <property type="entry name" value="DUF1635"/>
    <property type="match status" value="1"/>
</dbReference>
<keyword evidence="2" id="KW-1185">Reference proteome</keyword>
<gene>
    <name evidence="1" type="ORF">M6B38_339880</name>
</gene>
<sequence length="327" mass="36096">MGVNSWALMDDAFSIDGVMPSLWGYPDTIEELQQKLLYMTEELKSFQANANEKIRKQSEYIDRLVQFLKITCQERDEARNQLHLLLKKLMPPSPVELSQLANYVQPESPHIRQMRNNSSIMESDSISDTRNQQSYGNSPVESFFDTVTSPDLSNINMADSSHIVVPQQPLFPEYNSNNCSAAPSLVGTSSGTPKYNQAYARIEQLVMKKPLPEKGKLVSAIMDAGPLLQTLLIAGPLPRWRNPPTLQPLLIPPISVNNGSISKSPSQAAVVSPSILLNSLPHHENSEGLPQMHASSIGGGLCAMKTNAGSPHVRSYQSLSTKRMKTN</sequence>
<proteinExistence type="predicted"/>
<evidence type="ECO:0000313" key="1">
    <source>
        <dbReference type="EMBL" id="KAJ6833426.1"/>
    </source>
</evidence>